<evidence type="ECO:0000256" key="1">
    <source>
        <dbReference type="SAM" id="Phobius"/>
    </source>
</evidence>
<evidence type="ECO:0000313" key="3">
    <source>
        <dbReference type="Proteomes" id="UP000006729"/>
    </source>
</evidence>
<keyword evidence="1" id="KW-0812">Transmembrane</keyword>
<gene>
    <name evidence="2" type="ORF">POPTR_002G171000</name>
</gene>
<evidence type="ECO:0000313" key="2">
    <source>
        <dbReference type="EMBL" id="PNT50163.1"/>
    </source>
</evidence>
<dbReference type="Proteomes" id="UP000006729">
    <property type="component" value="Chromosome 2"/>
</dbReference>
<proteinExistence type="predicted"/>
<accession>A0A2K2BK66</accession>
<keyword evidence="1" id="KW-1133">Transmembrane helix</keyword>
<name>A0A2K2BK66_POPTR</name>
<reference evidence="2 3" key="1">
    <citation type="journal article" date="2006" name="Science">
        <title>The genome of black cottonwood, Populus trichocarpa (Torr. &amp; Gray).</title>
        <authorList>
            <person name="Tuskan G.A."/>
            <person name="Difazio S."/>
            <person name="Jansson S."/>
            <person name="Bohlmann J."/>
            <person name="Grigoriev I."/>
            <person name="Hellsten U."/>
            <person name="Putnam N."/>
            <person name="Ralph S."/>
            <person name="Rombauts S."/>
            <person name="Salamov A."/>
            <person name="Schein J."/>
            <person name="Sterck L."/>
            <person name="Aerts A."/>
            <person name="Bhalerao R.R."/>
            <person name="Bhalerao R.P."/>
            <person name="Blaudez D."/>
            <person name="Boerjan W."/>
            <person name="Brun A."/>
            <person name="Brunner A."/>
            <person name="Busov V."/>
            <person name="Campbell M."/>
            <person name="Carlson J."/>
            <person name="Chalot M."/>
            <person name="Chapman J."/>
            <person name="Chen G.L."/>
            <person name="Cooper D."/>
            <person name="Coutinho P.M."/>
            <person name="Couturier J."/>
            <person name="Covert S."/>
            <person name="Cronk Q."/>
            <person name="Cunningham R."/>
            <person name="Davis J."/>
            <person name="Degroeve S."/>
            <person name="Dejardin A."/>
            <person name="Depamphilis C."/>
            <person name="Detter J."/>
            <person name="Dirks B."/>
            <person name="Dubchak I."/>
            <person name="Duplessis S."/>
            <person name="Ehlting J."/>
            <person name="Ellis B."/>
            <person name="Gendler K."/>
            <person name="Goodstein D."/>
            <person name="Gribskov M."/>
            <person name="Grimwood J."/>
            <person name="Groover A."/>
            <person name="Gunter L."/>
            <person name="Hamberger B."/>
            <person name="Heinze B."/>
            <person name="Helariutta Y."/>
            <person name="Henrissat B."/>
            <person name="Holligan D."/>
            <person name="Holt R."/>
            <person name="Huang W."/>
            <person name="Islam-Faridi N."/>
            <person name="Jones S."/>
            <person name="Jones-Rhoades M."/>
            <person name="Jorgensen R."/>
            <person name="Joshi C."/>
            <person name="Kangasjarvi J."/>
            <person name="Karlsson J."/>
            <person name="Kelleher C."/>
            <person name="Kirkpatrick R."/>
            <person name="Kirst M."/>
            <person name="Kohler A."/>
            <person name="Kalluri U."/>
            <person name="Larimer F."/>
            <person name="Leebens-Mack J."/>
            <person name="Leple J.C."/>
            <person name="Locascio P."/>
            <person name="Lou Y."/>
            <person name="Lucas S."/>
            <person name="Martin F."/>
            <person name="Montanini B."/>
            <person name="Napoli C."/>
            <person name="Nelson D.R."/>
            <person name="Nelson C."/>
            <person name="Nieminen K."/>
            <person name="Nilsson O."/>
            <person name="Pereda V."/>
            <person name="Peter G."/>
            <person name="Philippe R."/>
            <person name="Pilate G."/>
            <person name="Poliakov A."/>
            <person name="Razumovskaya J."/>
            <person name="Richardson P."/>
            <person name="Rinaldi C."/>
            <person name="Ritland K."/>
            <person name="Rouze P."/>
            <person name="Ryaboy D."/>
            <person name="Schmutz J."/>
            <person name="Schrader J."/>
            <person name="Segerman B."/>
            <person name="Shin H."/>
            <person name="Siddiqui A."/>
            <person name="Sterky F."/>
            <person name="Terry A."/>
            <person name="Tsai C.J."/>
            <person name="Uberbacher E."/>
            <person name="Unneberg P."/>
            <person name="Vahala J."/>
            <person name="Wall K."/>
            <person name="Wessler S."/>
            <person name="Yang G."/>
            <person name="Yin T."/>
            <person name="Douglas C."/>
            <person name="Marra M."/>
            <person name="Sandberg G."/>
            <person name="Van de Peer Y."/>
            <person name="Rokhsar D."/>
        </authorList>
    </citation>
    <scope>NUCLEOTIDE SEQUENCE [LARGE SCALE GENOMIC DNA]</scope>
    <source>
        <strain evidence="3">cv. Nisqually</strain>
    </source>
</reference>
<sequence>MDKIWCKCMQDLFVNIIFLFSDKFAVLHLTWFVPVQRIVEIQEQMLPFCSGITVTLSISSFHQFQKTIHFSMINSPG</sequence>
<feature type="transmembrane region" description="Helical" evidence="1">
    <location>
        <begin position="12"/>
        <end position="33"/>
    </location>
</feature>
<protein>
    <submittedName>
        <fullName evidence="2">Uncharacterized protein</fullName>
    </submittedName>
</protein>
<dbReference type="EMBL" id="CM009291">
    <property type="protein sequence ID" value="PNT50163.1"/>
    <property type="molecule type" value="Genomic_DNA"/>
</dbReference>
<dbReference type="InParanoid" id="A0A2K2BK66"/>
<dbReference type="AlphaFoldDB" id="A0A2K2BK66"/>
<organism evidence="2 3">
    <name type="scientific">Populus trichocarpa</name>
    <name type="common">Western balsam poplar</name>
    <name type="synonym">Populus balsamifera subsp. trichocarpa</name>
    <dbReference type="NCBI Taxonomy" id="3694"/>
    <lineage>
        <taxon>Eukaryota</taxon>
        <taxon>Viridiplantae</taxon>
        <taxon>Streptophyta</taxon>
        <taxon>Embryophyta</taxon>
        <taxon>Tracheophyta</taxon>
        <taxon>Spermatophyta</taxon>
        <taxon>Magnoliopsida</taxon>
        <taxon>eudicotyledons</taxon>
        <taxon>Gunneridae</taxon>
        <taxon>Pentapetalae</taxon>
        <taxon>rosids</taxon>
        <taxon>fabids</taxon>
        <taxon>Malpighiales</taxon>
        <taxon>Salicaceae</taxon>
        <taxon>Saliceae</taxon>
        <taxon>Populus</taxon>
    </lineage>
</organism>
<keyword evidence="3" id="KW-1185">Reference proteome</keyword>
<keyword evidence="1" id="KW-0472">Membrane</keyword>